<protein>
    <recommendedName>
        <fullName evidence="5">PQQ-binding-like beta-propeller repeat protein</fullName>
    </recommendedName>
</protein>
<feature type="compositionally biased region" description="Pro residues" evidence="1">
    <location>
        <begin position="61"/>
        <end position="92"/>
    </location>
</feature>
<dbReference type="InterPro" id="IPR011047">
    <property type="entry name" value="Quinoprotein_ADH-like_sf"/>
</dbReference>
<evidence type="ECO:0008006" key="5">
    <source>
        <dbReference type="Google" id="ProtNLM"/>
    </source>
</evidence>
<dbReference type="SUPFAM" id="SSF50998">
    <property type="entry name" value="Quinoprotein alcohol dehydrogenase-like"/>
    <property type="match status" value="1"/>
</dbReference>
<accession>A0A7H8NC15</accession>
<evidence type="ECO:0000256" key="1">
    <source>
        <dbReference type="SAM" id="MobiDB-lite"/>
    </source>
</evidence>
<feature type="region of interest" description="Disordered" evidence="1">
    <location>
        <begin position="229"/>
        <end position="271"/>
    </location>
</feature>
<dbReference type="AlphaFoldDB" id="A0A7H8NC15"/>
<dbReference type="EMBL" id="CP054929">
    <property type="protein sequence ID" value="QKW51983.1"/>
    <property type="molecule type" value="Genomic_DNA"/>
</dbReference>
<dbReference type="Gene3D" id="2.130.10.10">
    <property type="entry name" value="YVTN repeat-like/Quinoprotein amine dehydrogenase"/>
    <property type="match status" value="1"/>
</dbReference>
<keyword evidence="2" id="KW-0812">Transmembrane</keyword>
<feature type="compositionally biased region" description="Pro residues" evidence="1">
    <location>
        <begin position="1"/>
        <end position="10"/>
    </location>
</feature>
<feature type="transmembrane region" description="Helical" evidence="2">
    <location>
        <begin position="205"/>
        <end position="226"/>
    </location>
</feature>
<keyword evidence="4" id="KW-1185">Reference proteome</keyword>
<evidence type="ECO:0000313" key="4">
    <source>
        <dbReference type="Proteomes" id="UP000509303"/>
    </source>
</evidence>
<feature type="compositionally biased region" description="Basic and acidic residues" evidence="1">
    <location>
        <begin position="229"/>
        <end position="242"/>
    </location>
</feature>
<keyword evidence="2" id="KW-1133">Transmembrane helix</keyword>
<evidence type="ECO:0000313" key="3">
    <source>
        <dbReference type="EMBL" id="QKW51983.1"/>
    </source>
</evidence>
<sequence length="675" mass="70389">MPMSQPPQKPPQGGYGAPRDPHDGSTPGYGDAPGSHAQQPAPPGYGYPQQPTQVANYGYPQTPPGQPPQPPQTPPPAQAPQTPPPPGPPGTPPQFAKAPQTPPPGPPGAPAQAPQTPPVGAGGYGYPQAPTQAGGYGYPQAPTQAGGYGYPTQPGAPYGAGQQGPYGQGPYGQGPYGQTQPGGYPGAPLPQGAPGGDNRPGKQRMAIIVSAVVAIALIVGGGVWFATKGGDDGDSEAKKKDPGTSQGTTGGEEGEGGVKKRPKPKLVGGNLVSKVPMPRVREQANSPGLWATDKVWAKGQIDKIVGYPVSGGSSAQYEIPLGGELCWGSTQVTKEGMTAVVFQDGKPTAENKYPDCSEVGLVDLNNGKLVWQRSIKEADEKLEFDEVTIGGGTIAAGGLDGGAAWSMKGDKLWSPQANEECSDYGYGGGPKLVAVRGCGEYGEARMSVQLINPKDGNILSEYKLTDGLDDVHVVSTDPMVIGVDAGDSTGASVSDFMTIDPSQRKGKLVSKIATGNGKFTAECQTNEVESCTKVVIAKDKLFMATEERSGSSDTLPQNEVVAYSLTTGKTVGKTDGVPTSSITPMQLDEDGYLIAYQDTTYREGGAVWQIDPNTYEKAKLMQNATATAETESNYSLGHEVFLWANKKLYMGDIYATEPRDYQRGEDLLAMVFGPN</sequence>
<dbReference type="Proteomes" id="UP000509303">
    <property type="component" value="Chromosome"/>
</dbReference>
<feature type="region of interest" description="Disordered" evidence="1">
    <location>
        <begin position="1"/>
        <end position="201"/>
    </location>
</feature>
<organism evidence="3 4">
    <name type="scientific">Streptomyces buecherae</name>
    <dbReference type="NCBI Taxonomy" id="2763006"/>
    <lineage>
        <taxon>Bacteria</taxon>
        <taxon>Bacillati</taxon>
        <taxon>Actinomycetota</taxon>
        <taxon>Actinomycetes</taxon>
        <taxon>Kitasatosporales</taxon>
        <taxon>Streptomycetaceae</taxon>
        <taxon>Streptomyces</taxon>
    </lineage>
</organism>
<dbReference type="InterPro" id="IPR015943">
    <property type="entry name" value="WD40/YVTN_repeat-like_dom_sf"/>
</dbReference>
<gene>
    <name evidence="3" type="ORF">HUT08_23375</name>
</gene>
<feature type="compositionally biased region" description="Gly residues" evidence="1">
    <location>
        <begin position="161"/>
        <end position="175"/>
    </location>
</feature>
<feature type="compositionally biased region" description="Low complexity" evidence="1">
    <location>
        <begin position="150"/>
        <end position="160"/>
    </location>
</feature>
<evidence type="ECO:0000256" key="2">
    <source>
        <dbReference type="SAM" id="Phobius"/>
    </source>
</evidence>
<name>A0A7H8NC15_9ACTN</name>
<feature type="compositionally biased region" description="Pro residues" evidence="1">
    <location>
        <begin position="100"/>
        <end position="109"/>
    </location>
</feature>
<proteinExistence type="predicted"/>
<keyword evidence="2" id="KW-0472">Membrane</keyword>
<reference evidence="3 4" key="1">
    <citation type="submission" date="2020-06" db="EMBL/GenBank/DDBJ databases">
        <title>Genome mining for natural products.</title>
        <authorList>
            <person name="Zhang B."/>
            <person name="Shi J."/>
            <person name="Ge H."/>
        </authorList>
    </citation>
    <scope>NUCLEOTIDE SEQUENCE [LARGE SCALE GENOMIC DNA]</scope>
    <source>
        <strain evidence="3 4">NA00687</strain>
    </source>
</reference>